<evidence type="ECO:0000313" key="8">
    <source>
        <dbReference type="Proteomes" id="UP001325479"/>
    </source>
</evidence>
<feature type="transmembrane region" description="Helical" evidence="5">
    <location>
        <begin position="331"/>
        <end position="351"/>
    </location>
</feature>
<reference evidence="7 8" key="1">
    <citation type="submission" date="2023-12" db="EMBL/GenBank/DDBJ databases">
        <title>Genome sequencing and assembly of bacterial species from a model synthetic community.</title>
        <authorList>
            <person name="Hogle S.L."/>
        </authorList>
    </citation>
    <scope>NUCLEOTIDE SEQUENCE [LARGE SCALE GENOMIC DNA]</scope>
    <source>
        <strain evidence="7 8">HAMBI 2494</strain>
    </source>
</reference>
<feature type="transmembrane region" description="Helical" evidence="5">
    <location>
        <begin position="204"/>
        <end position="221"/>
    </location>
</feature>
<dbReference type="EMBL" id="CP139965">
    <property type="protein sequence ID" value="WQD77102.1"/>
    <property type="molecule type" value="Genomic_DNA"/>
</dbReference>
<dbReference type="GO" id="GO:0016874">
    <property type="term" value="F:ligase activity"/>
    <property type="evidence" value="ECO:0007669"/>
    <property type="project" value="UniProtKB-KW"/>
</dbReference>
<evidence type="ECO:0000256" key="4">
    <source>
        <dbReference type="ARBA" id="ARBA00023136"/>
    </source>
</evidence>
<gene>
    <name evidence="7" type="ORF">U0042_24005</name>
</gene>
<dbReference type="InterPro" id="IPR051533">
    <property type="entry name" value="WaaL-like"/>
</dbReference>
<feature type="transmembrane region" description="Helical" evidence="5">
    <location>
        <begin position="363"/>
        <end position="382"/>
    </location>
</feature>
<keyword evidence="4 5" id="KW-0472">Membrane</keyword>
<evidence type="ECO:0000259" key="6">
    <source>
        <dbReference type="Pfam" id="PF04932"/>
    </source>
</evidence>
<dbReference type="PANTHER" id="PTHR37422">
    <property type="entry name" value="TEICHURONIC ACID BIOSYNTHESIS PROTEIN TUAE"/>
    <property type="match status" value="1"/>
</dbReference>
<feature type="domain" description="O-antigen ligase-related" evidence="6">
    <location>
        <begin position="187"/>
        <end position="339"/>
    </location>
</feature>
<feature type="transmembrane region" description="Helical" evidence="5">
    <location>
        <begin position="31"/>
        <end position="48"/>
    </location>
</feature>
<evidence type="ECO:0000256" key="2">
    <source>
        <dbReference type="ARBA" id="ARBA00022692"/>
    </source>
</evidence>
<dbReference type="PANTHER" id="PTHR37422:SF13">
    <property type="entry name" value="LIPOPOLYSACCHARIDE BIOSYNTHESIS PROTEIN PA4999-RELATED"/>
    <property type="match status" value="1"/>
</dbReference>
<feature type="transmembrane region" description="Helical" evidence="5">
    <location>
        <begin position="153"/>
        <end position="174"/>
    </location>
</feature>
<accession>A0ABZ0WII0</accession>
<dbReference type="InterPro" id="IPR007016">
    <property type="entry name" value="O-antigen_ligase-rel_domated"/>
</dbReference>
<feature type="transmembrane region" description="Helical" evidence="5">
    <location>
        <begin position="60"/>
        <end position="79"/>
    </location>
</feature>
<keyword evidence="8" id="KW-1185">Reference proteome</keyword>
<evidence type="ECO:0000256" key="1">
    <source>
        <dbReference type="ARBA" id="ARBA00004141"/>
    </source>
</evidence>
<keyword evidence="7" id="KW-0436">Ligase</keyword>
<feature type="transmembrane region" description="Helical" evidence="5">
    <location>
        <begin position="115"/>
        <end position="133"/>
    </location>
</feature>
<dbReference type="RefSeq" id="WP_114813588.1">
    <property type="nucleotide sequence ID" value="NZ_CP139965.1"/>
</dbReference>
<name>A0ABZ0WII0_9BURK</name>
<sequence>MTLSPRLVWLVGALLFLAPAVNLVWRGGTGYCFFLLVAISLYVAFANRHSREYFAPLRKYPWYTASMLVFMLAIALQQAVQHYWLPRQFDALSRFALALPLFLMLCRMSPRHLRAVGWGCVAGALAVAVWAIVARPPGGWTDATRLNNSYTNAIPFGDTALLLAFLSIFTFGWAPRRDWRTLAIKLLALVAGGFVSYLSGTRGGWLAVPIFVVLLGAQYGWFAHWKRLSIATVVVVACAAALLSTERMRHRLDEATTDVTLMQRGNDDTSVGLRLQLWQASLRIFSQHPVYGVGKGRLVDALGEMAKRGEVKSEIVNERAHSDFFSTLAEMGTVGVLCLALYYFGTLVYFWRHRRATDPTIRAAAHAGLAVSLSTIIFGLTIDVLVPIMVTVLLALLTAALLAMIEARGREIASAG</sequence>
<keyword evidence="2 5" id="KW-0812">Transmembrane</keyword>
<proteinExistence type="predicted"/>
<feature type="transmembrane region" description="Helical" evidence="5">
    <location>
        <begin position="181"/>
        <end position="198"/>
    </location>
</feature>
<organism evidence="7 8">
    <name type="scientific">Paraburkholderia kururiensis</name>
    <dbReference type="NCBI Taxonomy" id="984307"/>
    <lineage>
        <taxon>Bacteria</taxon>
        <taxon>Pseudomonadati</taxon>
        <taxon>Pseudomonadota</taxon>
        <taxon>Betaproteobacteria</taxon>
        <taxon>Burkholderiales</taxon>
        <taxon>Burkholderiaceae</taxon>
        <taxon>Paraburkholderia</taxon>
    </lineage>
</organism>
<protein>
    <submittedName>
        <fullName evidence="7">O-antigen ligase family protein</fullName>
    </submittedName>
</protein>
<comment type="subcellular location">
    <subcellularLocation>
        <location evidence="1">Membrane</location>
        <topology evidence="1">Multi-pass membrane protein</topology>
    </subcellularLocation>
</comment>
<evidence type="ECO:0000256" key="5">
    <source>
        <dbReference type="SAM" id="Phobius"/>
    </source>
</evidence>
<evidence type="ECO:0000256" key="3">
    <source>
        <dbReference type="ARBA" id="ARBA00022989"/>
    </source>
</evidence>
<keyword evidence="3 5" id="KW-1133">Transmembrane helix</keyword>
<feature type="transmembrane region" description="Helical" evidence="5">
    <location>
        <begin position="91"/>
        <end position="108"/>
    </location>
</feature>
<dbReference type="Proteomes" id="UP001325479">
    <property type="component" value="Chromosome"/>
</dbReference>
<feature type="transmembrane region" description="Helical" evidence="5">
    <location>
        <begin position="388"/>
        <end position="405"/>
    </location>
</feature>
<feature type="transmembrane region" description="Helical" evidence="5">
    <location>
        <begin position="228"/>
        <end position="245"/>
    </location>
</feature>
<feature type="transmembrane region" description="Helical" evidence="5">
    <location>
        <begin position="7"/>
        <end position="25"/>
    </location>
</feature>
<evidence type="ECO:0000313" key="7">
    <source>
        <dbReference type="EMBL" id="WQD77102.1"/>
    </source>
</evidence>
<dbReference type="Pfam" id="PF04932">
    <property type="entry name" value="Wzy_C"/>
    <property type="match status" value="1"/>
</dbReference>